<dbReference type="GeneID" id="17291552"/>
<reference evidence="4" key="2">
    <citation type="submission" date="2012-11" db="EMBL/GenBank/DDBJ databases">
        <authorList>
            <person name="Kuo A."/>
            <person name="Curtis B.A."/>
            <person name="Tanifuji G."/>
            <person name="Burki F."/>
            <person name="Gruber A."/>
            <person name="Irimia M."/>
            <person name="Maruyama S."/>
            <person name="Arias M.C."/>
            <person name="Ball S.G."/>
            <person name="Gile G.H."/>
            <person name="Hirakawa Y."/>
            <person name="Hopkins J.F."/>
            <person name="Rensing S.A."/>
            <person name="Schmutz J."/>
            <person name="Symeonidi A."/>
            <person name="Elias M."/>
            <person name="Eveleigh R.J."/>
            <person name="Herman E.K."/>
            <person name="Klute M.J."/>
            <person name="Nakayama T."/>
            <person name="Obornik M."/>
            <person name="Reyes-Prieto A."/>
            <person name="Armbrust E.V."/>
            <person name="Aves S.J."/>
            <person name="Beiko R.G."/>
            <person name="Coutinho P."/>
            <person name="Dacks J.B."/>
            <person name="Durnford D.G."/>
            <person name="Fast N.M."/>
            <person name="Green B.R."/>
            <person name="Grisdale C."/>
            <person name="Hempe F."/>
            <person name="Henrissat B."/>
            <person name="Hoppner M.P."/>
            <person name="Ishida K.-I."/>
            <person name="Kim E."/>
            <person name="Koreny L."/>
            <person name="Kroth P.G."/>
            <person name="Liu Y."/>
            <person name="Malik S.-B."/>
            <person name="Maier U.G."/>
            <person name="McRose D."/>
            <person name="Mock T."/>
            <person name="Neilson J.A."/>
            <person name="Onodera N.T."/>
            <person name="Poole A.M."/>
            <person name="Pritham E.J."/>
            <person name="Richards T.A."/>
            <person name="Rocap G."/>
            <person name="Roy S.W."/>
            <person name="Sarai C."/>
            <person name="Schaack S."/>
            <person name="Shirato S."/>
            <person name="Slamovits C.H."/>
            <person name="Spencer D.F."/>
            <person name="Suzuki S."/>
            <person name="Worden A.Z."/>
            <person name="Zauner S."/>
            <person name="Barry K."/>
            <person name="Bell C."/>
            <person name="Bharti A.K."/>
            <person name="Crow J.A."/>
            <person name="Grimwood J."/>
            <person name="Kramer R."/>
            <person name="Lindquist E."/>
            <person name="Lucas S."/>
            <person name="Salamov A."/>
            <person name="McFadden G.I."/>
            <person name="Lane C.E."/>
            <person name="Keeling P.J."/>
            <person name="Gray M.W."/>
            <person name="Grigoriev I.V."/>
            <person name="Archibald J.M."/>
        </authorList>
    </citation>
    <scope>NUCLEOTIDE SEQUENCE</scope>
    <source>
        <strain evidence="4">CCMP2712</strain>
    </source>
</reference>
<dbReference type="KEGG" id="gtt:GUITHDRAFT_118990"/>
<feature type="compositionally biased region" description="Polar residues" evidence="1">
    <location>
        <begin position="758"/>
        <end position="775"/>
    </location>
</feature>
<evidence type="ECO:0000313" key="4">
    <source>
        <dbReference type="Proteomes" id="UP000011087"/>
    </source>
</evidence>
<feature type="region of interest" description="Disordered" evidence="1">
    <location>
        <begin position="684"/>
        <end position="780"/>
    </location>
</feature>
<organism evidence="2">
    <name type="scientific">Guillardia theta (strain CCMP2712)</name>
    <name type="common">Cryptophyte</name>
    <dbReference type="NCBI Taxonomy" id="905079"/>
    <lineage>
        <taxon>Eukaryota</taxon>
        <taxon>Cryptophyceae</taxon>
        <taxon>Pyrenomonadales</taxon>
        <taxon>Geminigeraceae</taxon>
        <taxon>Guillardia</taxon>
    </lineage>
</organism>
<feature type="compositionally biased region" description="Basic and acidic residues" evidence="1">
    <location>
        <begin position="740"/>
        <end position="755"/>
    </location>
</feature>
<reference evidence="3" key="3">
    <citation type="submission" date="2015-06" db="UniProtKB">
        <authorList>
            <consortium name="EnsemblProtists"/>
        </authorList>
    </citation>
    <scope>IDENTIFICATION</scope>
</reference>
<dbReference type="PaxDb" id="55529-EKX34814"/>
<protein>
    <submittedName>
        <fullName evidence="2 3">Uncharacterized protein</fullName>
    </submittedName>
</protein>
<dbReference type="Proteomes" id="UP000011087">
    <property type="component" value="Unassembled WGS sequence"/>
</dbReference>
<accession>L1IFZ4</accession>
<dbReference type="RefSeq" id="XP_005821794.1">
    <property type="nucleotide sequence ID" value="XM_005821737.1"/>
</dbReference>
<evidence type="ECO:0000313" key="3">
    <source>
        <dbReference type="EnsemblProtists" id="EKX34814"/>
    </source>
</evidence>
<evidence type="ECO:0000256" key="1">
    <source>
        <dbReference type="SAM" id="MobiDB-lite"/>
    </source>
</evidence>
<dbReference type="EMBL" id="JH993102">
    <property type="protein sequence ID" value="EKX34814.1"/>
    <property type="molecule type" value="Genomic_DNA"/>
</dbReference>
<keyword evidence="4" id="KW-1185">Reference proteome</keyword>
<proteinExistence type="predicted"/>
<dbReference type="HOGENOM" id="CLU_001751_0_0_1"/>
<reference evidence="2 4" key="1">
    <citation type="journal article" date="2012" name="Nature">
        <title>Algal genomes reveal evolutionary mosaicism and the fate of nucleomorphs.</title>
        <authorList>
            <consortium name="DOE Joint Genome Institute"/>
            <person name="Curtis B.A."/>
            <person name="Tanifuji G."/>
            <person name="Burki F."/>
            <person name="Gruber A."/>
            <person name="Irimia M."/>
            <person name="Maruyama S."/>
            <person name="Arias M.C."/>
            <person name="Ball S.G."/>
            <person name="Gile G.H."/>
            <person name="Hirakawa Y."/>
            <person name="Hopkins J.F."/>
            <person name="Kuo A."/>
            <person name="Rensing S.A."/>
            <person name="Schmutz J."/>
            <person name="Symeonidi A."/>
            <person name="Elias M."/>
            <person name="Eveleigh R.J."/>
            <person name="Herman E.K."/>
            <person name="Klute M.J."/>
            <person name="Nakayama T."/>
            <person name="Obornik M."/>
            <person name="Reyes-Prieto A."/>
            <person name="Armbrust E.V."/>
            <person name="Aves S.J."/>
            <person name="Beiko R.G."/>
            <person name="Coutinho P."/>
            <person name="Dacks J.B."/>
            <person name="Durnford D.G."/>
            <person name="Fast N.M."/>
            <person name="Green B.R."/>
            <person name="Grisdale C.J."/>
            <person name="Hempel F."/>
            <person name="Henrissat B."/>
            <person name="Hoppner M.P."/>
            <person name="Ishida K."/>
            <person name="Kim E."/>
            <person name="Koreny L."/>
            <person name="Kroth P.G."/>
            <person name="Liu Y."/>
            <person name="Malik S.B."/>
            <person name="Maier U.G."/>
            <person name="McRose D."/>
            <person name="Mock T."/>
            <person name="Neilson J.A."/>
            <person name="Onodera N.T."/>
            <person name="Poole A.M."/>
            <person name="Pritham E.J."/>
            <person name="Richards T.A."/>
            <person name="Rocap G."/>
            <person name="Roy S.W."/>
            <person name="Sarai C."/>
            <person name="Schaack S."/>
            <person name="Shirato S."/>
            <person name="Slamovits C.H."/>
            <person name="Spencer D.F."/>
            <person name="Suzuki S."/>
            <person name="Worden A.Z."/>
            <person name="Zauner S."/>
            <person name="Barry K."/>
            <person name="Bell C."/>
            <person name="Bharti A.K."/>
            <person name="Crow J.A."/>
            <person name="Grimwood J."/>
            <person name="Kramer R."/>
            <person name="Lindquist E."/>
            <person name="Lucas S."/>
            <person name="Salamov A."/>
            <person name="McFadden G.I."/>
            <person name="Lane C.E."/>
            <person name="Keeling P.J."/>
            <person name="Gray M.W."/>
            <person name="Grigoriev I.V."/>
            <person name="Archibald J.M."/>
        </authorList>
    </citation>
    <scope>NUCLEOTIDE SEQUENCE</scope>
    <source>
        <strain evidence="2 4">CCMP2712</strain>
    </source>
</reference>
<dbReference type="EnsemblProtists" id="EKX34814">
    <property type="protein sequence ID" value="EKX34814"/>
    <property type="gene ID" value="GUITHDRAFT_118990"/>
</dbReference>
<gene>
    <name evidence="2" type="ORF">GUITHDRAFT_118990</name>
</gene>
<name>L1IFZ4_GUITC</name>
<evidence type="ECO:0000313" key="2">
    <source>
        <dbReference type="EMBL" id="EKX34814.1"/>
    </source>
</evidence>
<feature type="compositionally biased region" description="Acidic residues" evidence="1">
    <location>
        <begin position="728"/>
        <end position="739"/>
    </location>
</feature>
<sequence length="1440" mass="159894">MTAHVPFYTYGPVFGSSVSGGMDPWGMVQVGVSVRGRKAFSKVNGDNQKVHNVKPPTFKPDPELMKEKRKEKRDEHMNVTRKEAVKPAKHETTFTFPSKPAAPSKPPVFLRPHREEIDLRFRAMRENQRYTLLLTHRSGERDASQGMPMGPVLQYDDRLLEKSSPAPVPPAFNVDRHFLPGWRKHRPPLHNKRRWLRSYFGYLPWRGVRDELKLVDREDVTTTTPHDLACFFAALFKLHQLSVDGEDLPLKTAVYGAGCGGSTVPLALLSEIVYCVEWKQKECNELRKNMNTILGHFGVSPSRVGVIRDDFTQFALPFNAQYLLVSPTWEENGNEPNDRVYCGLQRTPVEEVVSNAFENSKGLRMVIAHLPVTIDRQALQRHFNEKKLRCVFRPFMGPRAVLRTLSSSRNSRIGGVQDEGMDPLLEMLSEMAMPSGEDPVVPSGRQWGEMQRKIAATIGSAGDINAAIDTLVRGYQKPGGIMRNYLRAVSRGVFQKPLTLERLDPSGGDFDGYRPVKRYLHNIAMIVTRDEPYQLPDRPAWTSREEHAASASLQAVEMEQMARALQLGFKAEPEKVLAATHAARAALPIVWKDDMDVGEVIGSLIKAYQLIGASNAPYPYSARSDADPTERRARALFREVRRGEKEEARMTTEDAKVVKKHEKRIERLAEIKREIAEIDDKLSRVGQKRKRDEEELAGSNKENPSAAQGGVTDAEKRRMQKNNRVYEDLNELDKEEDNLNAEKEELMEEEKRLEEDMQSTSNDNDDTSMQATSESRMPRTYVSPEEDSLFAITQEALSAVSIHPRQEGQALGATWTSRKVRDADLDLAIRRVDKAVSALQGGTPFQVSQTASACLHQAQATLQAAAETFADTAELQKAHDALDALVNDMQLAFSGVLRPVEVRADEPDEEAAARYRNLHVTHANKAVRGFVRAIRAYRSKVLHTAEELYPRECEDWVDTLATIHETENAVIAAGETALGVRKLASDLAAIDPSRPGAARRRETISLNLQKSAAALKEQVAAYHRVRQPSSQKPQALLDGMVVNEMLRTGFAWRDPAVKAQEERCGRAQACIRHYSAVMSTLLAAGLDPSRIDAGRVALHGQVGPEVAAGLVLRRATQRSNVQALGRAMAEVRDTGYSGTDIERLTLTDTALQNLHAMVHWVETLDPRQAAERVGSALHAPGAPFTDEQKRSIAEAVKTVPRLEPLRSRVCALRDAVDMALQTGVCTAEALSTLDALSHMGEAEDLAEIVAPNAHPAAIALRRLLRVSQDILSDLSSEGSPFVPDTVMQMWRSYLDDFLSSPAGTADLEVLEVMMQDKAFGPSMLADCQALVQQQQDLAAKVFDGYIAAYTTLGALYDGYSRCLRIASTLPDSASQDDSTQYDTLSLAGDCVAAAYETGLLAEDIREMRGVVSESIRHMHGVCDVRGLISELKIDVSVLLR</sequence>